<reference evidence="2" key="1">
    <citation type="journal article" date="2014" name="Int. J. Syst. Evol. Microbiol.">
        <title>Complete genome sequence of Corynebacterium casei LMG S-19264T (=DSM 44701T), isolated from a smear-ripened cheese.</title>
        <authorList>
            <consortium name="US DOE Joint Genome Institute (JGI-PGF)"/>
            <person name="Walter F."/>
            <person name="Albersmeier A."/>
            <person name="Kalinowski J."/>
            <person name="Ruckert C."/>
        </authorList>
    </citation>
    <scope>NUCLEOTIDE SEQUENCE</scope>
    <source>
        <strain evidence="2">CGMCC 4.5737</strain>
    </source>
</reference>
<evidence type="ECO:0000313" key="3">
    <source>
        <dbReference type="Proteomes" id="UP000637578"/>
    </source>
</evidence>
<keyword evidence="1" id="KW-1133">Transmembrane helix</keyword>
<keyword evidence="1" id="KW-0472">Membrane</keyword>
<accession>A0A8J3CF42</accession>
<gene>
    <name evidence="2" type="ORF">GCM10012275_45450</name>
</gene>
<evidence type="ECO:0000256" key="1">
    <source>
        <dbReference type="SAM" id="Phobius"/>
    </source>
</evidence>
<feature type="transmembrane region" description="Helical" evidence="1">
    <location>
        <begin position="119"/>
        <end position="139"/>
    </location>
</feature>
<proteinExistence type="predicted"/>
<reference evidence="2" key="2">
    <citation type="submission" date="2020-09" db="EMBL/GenBank/DDBJ databases">
        <authorList>
            <person name="Sun Q."/>
            <person name="Zhou Y."/>
        </authorList>
    </citation>
    <scope>NUCLEOTIDE SEQUENCE</scope>
    <source>
        <strain evidence="2">CGMCC 4.5737</strain>
    </source>
</reference>
<comment type="caution">
    <text evidence="2">The sequence shown here is derived from an EMBL/GenBank/DDBJ whole genome shotgun (WGS) entry which is preliminary data.</text>
</comment>
<sequence>MVNEGEPETRPPAPRTAHLAVGFFLALAAFVVLQAILLWLNQDAMRRNLVDRGLVQAAEADAAVRTLLVQNTVVNVLFGAADAGFALLLRRGRVWARVALTVVGMLQLFLLLVGGGLTASGLVAFALLAAGMATLWLPATSRWLAELRSLR</sequence>
<dbReference type="AlphaFoldDB" id="A0A8J3CF42"/>
<dbReference type="Proteomes" id="UP000637578">
    <property type="component" value="Unassembled WGS sequence"/>
</dbReference>
<keyword evidence="3" id="KW-1185">Reference proteome</keyword>
<protein>
    <submittedName>
        <fullName evidence="2">Uncharacterized protein</fullName>
    </submittedName>
</protein>
<organism evidence="2 3">
    <name type="scientific">Longimycelium tulufanense</name>
    <dbReference type="NCBI Taxonomy" id="907463"/>
    <lineage>
        <taxon>Bacteria</taxon>
        <taxon>Bacillati</taxon>
        <taxon>Actinomycetota</taxon>
        <taxon>Actinomycetes</taxon>
        <taxon>Pseudonocardiales</taxon>
        <taxon>Pseudonocardiaceae</taxon>
        <taxon>Longimycelium</taxon>
    </lineage>
</organism>
<feature type="transmembrane region" description="Helical" evidence="1">
    <location>
        <begin position="94"/>
        <end position="113"/>
    </location>
</feature>
<name>A0A8J3CF42_9PSEU</name>
<evidence type="ECO:0000313" key="2">
    <source>
        <dbReference type="EMBL" id="GGM69812.1"/>
    </source>
</evidence>
<keyword evidence="1" id="KW-0812">Transmembrane</keyword>
<dbReference type="EMBL" id="BMMK01000024">
    <property type="protein sequence ID" value="GGM69812.1"/>
    <property type="molecule type" value="Genomic_DNA"/>
</dbReference>
<feature type="transmembrane region" description="Helical" evidence="1">
    <location>
        <begin position="20"/>
        <end position="40"/>
    </location>
</feature>